<dbReference type="Gene3D" id="2.130.10.10">
    <property type="entry name" value="YVTN repeat-like/Quinoprotein amine dehydrogenase"/>
    <property type="match status" value="2"/>
</dbReference>
<keyword evidence="5" id="KW-0969">Cilium</keyword>
<dbReference type="EMBL" id="GBEZ01017655">
    <property type="protein sequence ID" value="JAC68703.1"/>
    <property type="molecule type" value="Transcribed_RNA"/>
</dbReference>
<reference evidence="5" key="1">
    <citation type="submission" date="2014-05" db="EMBL/GenBank/DDBJ databases">
        <title>The transcriptome of the halophilic microalga Tetraselmis sp. GSL018 isolated from the Great Salt Lake, Utah.</title>
        <authorList>
            <person name="Jinkerson R.E."/>
            <person name="D'Adamo S."/>
            <person name="Posewitz M.C."/>
        </authorList>
    </citation>
    <scope>NUCLEOTIDE SEQUENCE</scope>
    <source>
        <strain evidence="5">GSL018</strain>
    </source>
</reference>
<evidence type="ECO:0000256" key="1">
    <source>
        <dbReference type="ARBA" id="ARBA00022574"/>
    </source>
</evidence>
<feature type="repeat" description="WD" evidence="3">
    <location>
        <begin position="557"/>
        <end position="589"/>
    </location>
</feature>
<dbReference type="InterPro" id="IPR001680">
    <property type="entry name" value="WD40_rpt"/>
</dbReference>
<feature type="compositionally biased region" description="Basic and acidic residues" evidence="4">
    <location>
        <begin position="69"/>
        <end position="82"/>
    </location>
</feature>
<evidence type="ECO:0000256" key="2">
    <source>
        <dbReference type="ARBA" id="ARBA00022737"/>
    </source>
</evidence>
<sequence>MSVDGENTKHGDVSLGADGDDSDDDFEYEEVAVEEDDELDAEDDVMMEDLNSAMRSLAALGRSTGGDGSGEHEEETAAERDAGAVTKHPEVIDDFIRNFLVKMGMTRTLEQFETEWYELKAAGQLPSDVGQVPDSYTHTRVLEDEVAALRREVASAKGLASRAHETWDRFRKERDFHKMHHKRVVQEKNALLKDLGRLKKHYNLYEPTIEELRHKYEVAMKEKMLIKLERDRLFTKLESIQGQDASPSGKSPATPKERAAEAPKAPPRKPSRPATTWPPSTAQNPAAGLVFEPMDLNGVGLSQTFSGHKMGVANLCLHPTKPIAVTASDDKTWKMWHLPAGDLIMCGEGHNGWVSGIDFHPKGTFLASSSGDCTVKIWDFAKQACTATFTDHNQAVWSVGYHHSGDFVASASLDHTVRIWDLAAAKCRQCLRGHVDSVNEVCWQPYTGNICTGSSDKTVSMWDCRSGLCTQTLYGHQNSCNHVAFNVKGDVIASVDADGVVKLWDVRMVTEIATISTNGAGANKSSFDRSGEIIAVACDDGKIRLFSTETAEHLMDLEGHEDAVQAVRFDLSGKYILSCGSDNTFRLWD</sequence>
<evidence type="ECO:0000313" key="5">
    <source>
        <dbReference type="EMBL" id="JAC68703.1"/>
    </source>
</evidence>
<feature type="repeat" description="WD" evidence="3">
    <location>
        <begin position="389"/>
        <end position="430"/>
    </location>
</feature>
<organism evidence="5">
    <name type="scientific">Tetraselmis sp. GSL018</name>
    <dbReference type="NCBI Taxonomy" id="582737"/>
    <lineage>
        <taxon>Eukaryota</taxon>
        <taxon>Viridiplantae</taxon>
        <taxon>Chlorophyta</taxon>
        <taxon>core chlorophytes</taxon>
        <taxon>Chlorodendrophyceae</taxon>
        <taxon>Chlorodendrales</taxon>
        <taxon>Chlorodendraceae</taxon>
        <taxon>Tetraselmis</taxon>
    </lineage>
</organism>
<dbReference type="AlphaFoldDB" id="A0A061R9Q5"/>
<evidence type="ECO:0000256" key="3">
    <source>
        <dbReference type="PROSITE-ProRule" id="PRU00221"/>
    </source>
</evidence>
<feature type="repeat" description="WD" evidence="3">
    <location>
        <begin position="347"/>
        <end position="388"/>
    </location>
</feature>
<dbReference type="PANTHER" id="PTHR14604:SF3">
    <property type="entry name" value="SPERM-ASSOCIATED ANTIGEN 16 PROTEIN"/>
    <property type="match status" value="1"/>
</dbReference>
<dbReference type="InterPro" id="IPR050995">
    <property type="entry name" value="WD-F-box_domain-protein"/>
</dbReference>
<feature type="repeat" description="WD" evidence="3">
    <location>
        <begin position="431"/>
        <end position="472"/>
    </location>
</feature>
<dbReference type="InterPro" id="IPR036322">
    <property type="entry name" value="WD40_repeat_dom_sf"/>
</dbReference>
<proteinExistence type="predicted"/>
<feature type="repeat" description="WD" evidence="3">
    <location>
        <begin position="473"/>
        <end position="514"/>
    </location>
</feature>
<feature type="compositionally biased region" description="Acidic residues" evidence="4">
    <location>
        <begin position="18"/>
        <end position="42"/>
    </location>
</feature>
<keyword evidence="5" id="KW-0282">Flagellum</keyword>
<feature type="repeat" description="WD" evidence="3">
    <location>
        <begin position="305"/>
        <end position="346"/>
    </location>
</feature>
<dbReference type="PROSITE" id="PS00678">
    <property type="entry name" value="WD_REPEATS_1"/>
    <property type="match status" value="2"/>
</dbReference>
<keyword evidence="5" id="KW-0966">Cell projection</keyword>
<evidence type="ECO:0000256" key="4">
    <source>
        <dbReference type="SAM" id="MobiDB-lite"/>
    </source>
</evidence>
<name>A0A061R9Q5_9CHLO</name>
<feature type="compositionally biased region" description="Basic and acidic residues" evidence="4">
    <location>
        <begin position="1"/>
        <end position="12"/>
    </location>
</feature>
<dbReference type="InterPro" id="IPR020472">
    <property type="entry name" value="WD40_PAC1"/>
</dbReference>
<feature type="region of interest" description="Disordered" evidence="4">
    <location>
        <begin position="1"/>
        <end position="42"/>
    </location>
</feature>
<feature type="region of interest" description="Disordered" evidence="4">
    <location>
        <begin position="238"/>
        <end position="286"/>
    </location>
</feature>
<dbReference type="CDD" id="cd00200">
    <property type="entry name" value="WD40"/>
    <property type="match status" value="1"/>
</dbReference>
<dbReference type="PANTHER" id="PTHR14604">
    <property type="entry name" value="WD40 REPEAT PF20"/>
    <property type="match status" value="1"/>
</dbReference>
<feature type="region of interest" description="Disordered" evidence="4">
    <location>
        <begin position="60"/>
        <end position="82"/>
    </location>
</feature>
<dbReference type="PROSITE" id="PS50294">
    <property type="entry name" value="WD_REPEATS_REGION"/>
    <property type="match status" value="6"/>
</dbReference>
<gene>
    <name evidence="5" type="ORF">TSPGSL018_8107</name>
</gene>
<dbReference type="Pfam" id="PF00400">
    <property type="entry name" value="WD40"/>
    <property type="match status" value="6"/>
</dbReference>
<keyword evidence="2" id="KW-0677">Repeat</keyword>
<accession>A0A061R9Q5</accession>
<dbReference type="SUPFAM" id="SSF50978">
    <property type="entry name" value="WD40 repeat-like"/>
    <property type="match status" value="1"/>
</dbReference>
<feature type="compositionally biased region" description="Polar residues" evidence="4">
    <location>
        <begin position="238"/>
        <end position="251"/>
    </location>
</feature>
<dbReference type="SMART" id="SM00320">
    <property type="entry name" value="WD40"/>
    <property type="match status" value="7"/>
</dbReference>
<keyword evidence="1 3" id="KW-0853">WD repeat</keyword>
<dbReference type="InterPro" id="IPR019775">
    <property type="entry name" value="WD40_repeat_CS"/>
</dbReference>
<dbReference type="PROSITE" id="PS50082">
    <property type="entry name" value="WD_REPEATS_2"/>
    <property type="match status" value="6"/>
</dbReference>
<protein>
    <submittedName>
        <fullName evidence="5">Flagellar wd repeat protein pf20</fullName>
    </submittedName>
</protein>
<dbReference type="InterPro" id="IPR015943">
    <property type="entry name" value="WD40/YVTN_repeat-like_dom_sf"/>
</dbReference>
<dbReference type="PRINTS" id="PR00320">
    <property type="entry name" value="GPROTEINBRPT"/>
</dbReference>